<dbReference type="EMBL" id="JARAKH010000036">
    <property type="protein sequence ID" value="KAK8383524.1"/>
    <property type="molecule type" value="Genomic_DNA"/>
</dbReference>
<name>A0AAW0T7B0_SCYPA</name>
<keyword evidence="4" id="KW-1185">Reference proteome</keyword>
<evidence type="ECO:0000313" key="4">
    <source>
        <dbReference type="Proteomes" id="UP001487740"/>
    </source>
</evidence>
<dbReference type="Proteomes" id="UP001487740">
    <property type="component" value="Unassembled WGS sequence"/>
</dbReference>
<protein>
    <submittedName>
        <fullName evidence="3">Uncharacterized protein</fullName>
    </submittedName>
</protein>
<gene>
    <name evidence="3" type="ORF">O3P69_015761</name>
</gene>
<dbReference type="AlphaFoldDB" id="A0AAW0T7B0"/>
<evidence type="ECO:0000313" key="3">
    <source>
        <dbReference type="EMBL" id="KAK8383524.1"/>
    </source>
</evidence>
<keyword evidence="2" id="KW-0732">Signal</keyword>
<comment type="caution">
    <text evidence="3">The sequence shown here is derived from an EMBL/GenBank/DDBJ whole genome shotgun (WGS) entry which is preliminary data.</text>
</comment>
<feature type="compositionally biased region" description="Basic and acidic residues" evidence="1">
    <location>
        <begin position="315"/>
        <end position="329"/>
    </location>
</feature>
<feature type="compositionally biased region" description="Acidic residues" evidence="1">
    <location>
        <begin position="265"/>
        <end position="275"/>
    </location>
</feature>
<accession>A0AAW0T7B0</accession>
<proteinExistence type="predicted"/>
<feature type="region of interest" description="Disordered" evidence="1">
    <location>
        <begin position="257"/>
        <end position="389"/>
    </location>
</feature>
<feature type="chain" id="PRO_5043754698" evidence="2">
    <location>
        <begin position="26"/>
        <end position="389"/>
    </location>
</feature>
<evidence type="ECO:0000256" key="1">
    <source>
        <dbReference type="SAM" id="MobiDB-lite"/>
    </source>
</evidence>
<reference evidence="3 4" key="1">
    <citation type="submission" date="2023-03" db="EMBL/GenBank/DDBJ databases">
        <title>High-quality genome of Scylla paramamosain provides insights in environmental adaptation.</title>
        <authorList>
            <person name="Zhang L."/>
        </authorList>
    </citation>
    <scope>NUCLEOTIDE SEQUENCE [LARGE SCALE GENOMIC DNA]</scope>
    <source>
        <strain evidence="3">LZ_2023a</strain>
        <tissue evidence="3">Muscle</tissue>
    </source>
</reference>
<evidence type="ECO:0000256" key="2">
    <source>
        <dbReference type="SAM" id="SignalP"/>
    </source>
</evidence>
<feature type="compositionally biased region" description="Basic and acidic residues" evidence="1">
    <location>
        <begin position="373"/>
        <end position="389"/>
    </location>
</feature>
<organism evidence="3 4">
    <name type="scientific">Scylla paramamosain</name>
    <name type="common">Mud crab</name>
    <dbReference type="NCBI Taxonomy" id="85552"/>
    <lineage>
        <taxon>Eukaryota</taxon>
        <taxon>Metazoa</taxon>
        <taxon>Ecdysozoa</taxon>
        <taxon>Arthropoda</taxon>
        <taxon>Crustacea</taxon>
        <taxon>Multicrustacea</taxon>
        <taxon>Malacostraca</taxon>
        <taxon>Eumalacostraca</taxon>
        <taxon>Eucarida</taxon>
        <taxon>Decapoda</taxon>
        <taxon>Pleocyemata</taxon>
        <taxon>Brachyura</taxon>
        <taxon>Eubrachyura</taxon>
        <taxon>Portunoidea</taxon>
        <taxon>Portunidae</taxon>
        <taxon>Portuninae</taxon>
        <taxon>Scylla</taxon>
    </lineage>
</organism>
<sequence length="389" mass="43462">MHTSWLLEVVAVAVAVVVVASPATAEPSTYGNSPSLRRPFLGPYGGHPAYHSPFSSPINPGVLWPHFAYSHGIHDTYPDFEDQFEPSQEPNPVDDLSHQILEAHRRYREDFQLLRRLLREQHNLLKNSQQDTAQIHPPIFRLPLYPDLGTEEEEEHATSDELPFLEEVDYEKDYEHGSEDDESNIFQDSPVPGPEWAIIPFLPEVPDADDLPDNYNNATHAIHVVNGSRVEVNTTTNKETGDSITTFFHTEVINILPEEDTKAEEPEETVTEEPVLDTTPEEREVATTQPPEEPPAEEETKNEMPIPSAELVALEEIRPQRDAANHDPASKPVALRSASYSKLPSDDPGKGKEDKDAKPKDLSGDTLVNQLSKDTKDGSDKEPDAEVLL</sequence>
<feature type="signal peptide" evidence="2">
    <location>
        <begin position="1"/>
        <end position="25"/>
    </location>
</feature>
<feature type="compositionally biased region" description="Basic and acidic residues" evidence="1">
    <location>
        <begin position="344"/>
        <end position="363"/>
    </location>
</feature>